<reference evidence="3 4" key="1">
    <citation type="submission" date="2019-02" db="EMBL/GenBank/DDBJ databases">
        <title>Draft Genome Sequence of Streptomyces sp. AM-2504, identified by 16S rRNA comparative analysis as a Streptomyces Kasugaensis strain.</title>
        <authorList>
            <person name="Napolioni V."/>
            <person name="Giuliodori A.M."/>
            <person name="Spurio R."/>
            <person name="Fabbretti A."/>
        </authorList>
    </citation>
    <scope>NUCLEOTIDE SEQUENCE [LARGE SCALE GENOMIC DNA]</scope>
    <source>
        <strain evidence="3 4">AM-2504</strain>
    </source>
</reference>
<dbReference type="InterPro" id="IPR016161">
    <property type="entry name" value="Ald_DH/histidinol_DH"/>
</dbReference>
<protein>
    <submittedName>
        <fullName evidence="3">Aldehyde dehydrogenase family protein</fullName>
    </submittedName>
</protein>
<name>A0A4Q9I1F1_STRKA</name>
<dbReference type="EMBL" id="SIXH01000005">
    <property type="protein sequence ID" value="TBO61442.1"/>
    <property type="molecule type" value="Genomic_DNA"/>
</dbReference>
<evidence type="ECO:0000313" key="4">
    <source>
        <dbReference type="Proteomes" id="UP000292452"/>
    </source>
</evidence>
<evidence type="ECO:0000256" key="1">
    <source>
        <dbReference type="ARBA" id="ARBA00023002"/>
    </source>
</evidence>
<sequence>MNPTALHWINGEWVDSQEHADSVNPATGETIGRYADGGENEAAAAISAAGAAFEETSWRDDRLLRARVLNEMAHVFAAHTEELVEALALENGKLKPHARFEVEMVPPKLRFYAALARTDHGRAMEVRPGTFSMVLRQARGVAGIIVPWNSPVVLLIRSLAPALAAGTTTVVKMPGRTAQTNSLIYRLFSQVTALPRGVINAFTELHGNGARHLVASADVPCISYTGSTEVGRAISATGAQHLKRFGLELGGKTPMIVFDDADLDAVVPALVTALTVFNGQFCMTGSRLLVHEPIADALRQRLVPRLEQLRVGPASDPDSELGPVIDKSSAERIDNVVRTAIAAGAKPLVRGGPILDGPLAKGAFYRASLLEVDDNSLDIIQEETFGPVLTLQTFGSEAEAVRLANDNQYGLAASIWSRDIDRPLRVARALDAGTIWINDWAKVYDEFEEGGFKQSGLGRMNGLAAMEDFLEHKHITLTAGMIPTGPAVRDPRGR</sequence>
<dbReference type="InterPro" id="IPR015590">
    <property type="entry name" value="Aldehyde_DH_dom"/>
</dbReference>
<dbReference type="Pfam" id="PF00171">
    <property type="entry name" value="Aldedh"/>
    <property type="match status" value="1"/>
</dbReference>
<dbReference type="Gene3D" id="3.40.605.10">
    <property type="entry name" value="Aldehyde Dehydrogenase, Chain A, domain 1"/>
    <property type="match status" value="1"/>
</dbReference>
<proteinExistence type="predicted"/>
<keyword evidence="1" id="KW-0560">Oxidoreductase</keyword>
<dbReference type="SUPFAM" id="SSF53720">
    <property type="entry name" value="ALDH-like"/>
    <property type="match status" value="1"/>
</dbReference>
<evidence type="ECO:0000313" key="3">
    <source>
        <dbReference type="EMBL" id="TBO61442.1"/>
    </source>
</evidence>
<dbReference type="RefSeq" id="WP_131121883.1">
    <property type="nucleotide sequence ID" value="NZ_SIXH01000005.1"/>
</dbReference>
<comment type="caution">
    <text evidence="3">The sequence shown here is derived from an EMBL/GenBank/DDBJ whole genome shotgun (WGS) entry which is preliminary data.</text>
</comment>
<dbReference type="PANTHER" id="PTHR11699">
    <property type="entry name" value="ALDEHYDE DEHYDROGENASE-RELATED"/>
    <property type="match status" value="1"/>
</dbReference>
<dbReference type="GO" id="GO:0016620">
    <property type="term" value="F:oxidoreductase activity, acting on the aldehyde or oxo group of donors, NAD or NADP as acceptor"/>
    <property type="evidence" value="ECO:0007669"/>
    <property type="project" value="InterPro"/>
</dbReference>
<dbReference type="Gene3D" id="3.40.309.10">
    <property type="entry name" value="Aldehyde Dehydrogenase, Chain A, domain 2"/>
    <property type="match status" value="1"/>
</dbReference>
<gene>
    <name evidence="3" type="ORF">EYS09_01030</name>
</gene>
<dbReference type="AlphaFoldDB" id="A0A4Q9I1F1"/>
<dbReference type="InterPro" id="IPR016163">
    <property type="entry name" value="Ald_DH_C"/>
</dbReference>
<dbReference type="Proteomes" id="UP000292452">
    <property type="component" value="Unassembled WGS sequence"/>
</dbReference>
<keyword evidence="4" id="KW-1185">Reference proteome</keyword>
<organism evidence="3 4">
    <name type="scientific">Streptomyces kasugaensis</name>
    <dbReference type="NCBI Taxonomy" id="1946"/>
    <lineage>
        <taxon>Bacteria</taxon>
        <taxon>Bacillati</taxon>
        <taxon>Actinomycetota</taxon>
        <taxon>Actinomycetes</taxon>
        <taxon>Kitasatosporales</taxon>
        <taxon>Streptomycetaceae</taxon>
        <taxon>Streptomyces</taxon>
    </lineage>
</organism>
<evidence type="ECO:0000259" key="2">
    <source>
        <dbReference type="Pfam" id="PF00171"/>
    </source>
</evidence>
<dbReference type="InterPro" id="IPR016162">
    <property type="entry name" value="Ald_DH_N"/>
</dbReference>
<accession>A0A4Q9I1F1</accession>
<feature type="domain" description="Aldehyde dehydrogenase" evidence="2">
    <location>
        <begin position="13"/>
        <end position="475"/>
    </location>
</feature>